<reference evidence="1 2" key="1">
    <citation type="submission" date="2018-11" db="EMBL/GenBank/DDBJ databases">
        <title>Flavobacterium sp. nov., YIM 102600 draft genome.</title>
        <authorList>
            <person name="Li G."/>
            <person name="Jiang Y."/>
        </authorList>
    </citation>
    <scope>NUCLEOTIDE SEQUENCE [LARGE SCALE GENOMIC DNA]</scope>
    <source>
        <strain evidence="1 2">YIM 102600</strain>
    </source>
</reference>
<dbReference type="EMBL" id="RQVR01000010">
    <property type="protein sequence ID" value="RRJ90751.1"/>
    <property type="molecule type" value="Genomic_DNA"/>
</dbReference>
<dbReference type="RefSeq" id="WP_125012898.1">
    <property type="nucleotide sequence ID" value="NZ_RQVR01000010.1"/>
</dbReference>
<name>A0A3P3W6F9_9FLAO</name>
<comment type="caution">
    <text evidence="1">The sequence shown here is derived from an EMBL/GenBank/DDBJ whole genome shotgun (WGS) entry which is preliminary data.</text>
</comment>
<accession>A0A3P3W6F9</accession>
<evidence type="ECO:0000313" key="2">
    <source>
        <dbReference type="Proteomes" id="UP000271937"/>
    </source>
</evidence>
<dbReference type="OrthoDB" id="1492957at2"/>
<sequence>MSKIESHSVFGHYSQTENRVTAALLQILKMGGTEFIGKVISELDDIEFPSSEINIVTQEKENKNVYDGLLECNFSFRVLVESKIKQETINVRQLEGLIDNAKNPNDYILFISPENKKPEILNSYSNKIYWANWKGILGILKDLNPKSEPLNFLILEFEKYLDFLNLLEVVTDDERVQIAAGSWGEPVALKYNFYACQNNRTIKKSRFLAFYNNRGIHTIFEILGDPKNNVNLLKSTDPDVINYLHENEPNYPSNEERQFYKLKLYNGNLDIGHFGKNKKGKKTAYTMGVFRYTTIDRILKARTTEEI</sequence>
<gene>
    <name evidence="1" type="ORF">EG849_09750</name>
</gene>
<dbReference type="AlphaFoldDB" id="A0A3P3W6F9"/>
<protein>
    <submittedName>
        <fullName evidence="1">Uncharacterized protein</fullName>
    </submittedName>
</protein>
<proteinExistence type="predicted"/>
<dbReference type="Proteomes" id="UP000271937">
    <property type="component" value="Unassembled WGS sequence"/>
</dbReference>
<evidence type="ECO:0000313" key="1">
    <source>
        <dbReference type="EMBL" id="RRJ90751.1"/>
    </source>
</evidence>
<organism evidence="1 2">
    <name type="scientific">Flavobacterium macacae</name>
    <dbReference type="NCBI Taxonomy" id="2488993"/>
    <lineage>
        <taxon>Bacteria</taxon>
        <taxon>Pseudomonadati</taxon>
        <taxon>Bacteroidota</taxon>
        <taxon>Flavobacteriia</taxon>
        <taxon>Flavobacteriales</taxon>
        <taxon>Flavobacteriaceae</taxon>
        <taxon>Flavobacterium</taxon>
    </lineage>
</organism>
<keyword evidence="2" id="KW-1185">Reference proteome</keyword>